<reference evidence="3 4" key="1">
    <citation type="journal article" date="2018" name="Nat. Biotechnol.">
        <title>A standardized bacterial taxonomy based on genome phylogeny substantially revises the tree of life.</title>
        <authorList>
            <person name="Parks D.H."/>
            <person name="Chuvochina M."/>
            <person name="Waite D.W."/>
            <person name="Rinke C."/>
            <person name="Skarshewski A."/>
            <person name="Chaumeil P.A."/>
            <person name="Hugenholtz P."/>
        </authorList>
    </citation>
    <scope>NUCLEOTIDE SEQUENCE [LARGE SCALE GENOMIC DNA]</scope>
    <source>
        <strain evidence="3">UBA8672</strain>
    </source>
</reference>
<dbReference type="Proteomes" id="UP000262325">
    <property type="component" value="Unassembled WGS sequence"/>
</dbReference>
<dbReference type="Pfam" id="PF16694">
    <property type="entry name" value="Cytochrome_P460"/>
    <property type="match status" value="1"/>
</dbReference>
<feature type="chain" id="PRO_5017553776" description="Cytochrome P460 domain-containing protein" evidence="1">
    <location>
        <begin position="20"/>
        <end position="150"/>
    </location>
</feature>
<evidence type="ECO:0000313" key="3">
    <source>
        <dbReference type="EMBL" id="HCW93232.1"/>
    </source>
</evidence>
<dbReference type="AlphaFoldDB" id="A0A3D5QDJ2"/>
<comment type="caution">
    <text evidence="3">The sequence shown here is derived from an EMBL/GenBank/DDBJ whole genome shotgun (WGS) entry which is preliminary data.</text>
</comment>
<proteinExistence type="predicted"/>
<feature type="signal peptide" evidence="1">
    <location>
        <begin position="1"/>
        <end position="19"/>
    </location>
</feature>
<evidence type="ECO:0000259" key="2">
    <source>
        <dbReference type="Pfam" id="PF16694"/>
    </source>
</evidence>
<dbReference type="CDD" id="cd20716">
    <property type="entry name" value="cyt_P460_fam"/>
    <property type="match status" value="1"/>
</dbReference>
<dbReference type="InterPro" id="IPR038142">
    <property type="entry name" value="Cytochrome_P460_sp"/>
</dbReference>
<dbReference type="EMBL" id="DPPF01000119">
    <property type="protein sequence ID" value="HCW93232.1"/>
    <property type="molecule type" value="Genomic_DNA"/>
</dbReference>
<gene>
    <name evidence="3" type="ORF">DHM44_06095</name>
</gene>
<name>A0A3D5QDJ2_FLESI</name>
<protein>
    <recommendedName>
        <fullName evidence="2">Cytochrome P460 domain-containing protein</fullName>
    </recommendedName>
</protein>
<evidence type="ECO:0000256" key="1">
    <source>
        <dbReference type="SAM" id="SignalP"/>
    </source>
</evidence>
<dbReference type="Gene3D" id="3.50.70.20">
    <property type="entry name" value="Cytochrome P460"/>
    <property type="match status" value="1"/>
</dbReference>
<keyword evidence="1" id="KW-0732">Signal</keyword>
<evidence type="ECO:0000313" key="4">
    <source>
        <dbReference type="Proteomes" id="UP000262325"/>
    </source>
</evidence>
<sequence>MKRLIITIIMLGLAAAVFADGSLVKFPDDFKSGIMYMEKARGDVYEYLYTDKEAIEAAKAGRDLPYGTVITLVEHYRESGELKRYVVMEKQKGWGSEYPDNIRNGEWEYQAFNADKSVQTEENLRRCFSCHKSQADDDYVFSYDKMKNYK</sequence>
<feature type="domain" description="Cytochrome P460" evidence="2">
    <location>
        <begin position="38"/>
        <end position="142"/>
    </location>
</feature>
<organism evidence="3 4">
    <name type="scientific">Flexistipes sinusarabici</name>
    <dbReference type="NCBI Taxonomy" id="2352"/>
    <lineage>
        <taxon>Bacteria</taxon>
        <taxon>Pseudomonadati</taxon>
        <taxon>Deferribacterota</taxon>
        <taxon>Deferribacteres</taxon>
        <taxon>Deferribacterales</taxon>
        <taxon>Flexistipitaceae</taxon>
        <taxon>Flexistipes</taxon>
    </lineage>
</organism>
<accession>A0A3D5QDJ2</accession>
<dbReference type="InterPro" id="IPR032033">
    <property type="entry name" value="Cytochrome_P460"/>
</dbReference>